<protein>
    <recommendedName>
        <fullName evidence="3">DUF2508 domain-containing protein</fullName>
    </recommendedName>
</protein>
<accession>A0A1A5YQJ9</accession>
<dbReference type="AlphaFoldDB" id="A0A1A5YQJ9"/>
<dbReference type="STRING" id="1844972.A7K91_09020"/>
<dbReference type="EMBL" id="LYPA01000031">
    <property type="protein sequence ID" value="OBR67853.1"/>
    <property type="molecule type" value="Genomic_DNA"/>
</dbReference>
<dbReference type="OrthoDB" id="2649829at2"/>
<name>A0A1A5YQJ9_9BACL</name>
<evidence type="ECO:0000313" key="1">
    <source>
        <dbReference type="EMBL" id="OBR67853.1"/>
    </source>
</evidence>
<reference evidence="1 2" key="1">
    <citation type="submission" date="2016-05" db="EMBL/GenBank/DDBJ databases">
        <title>Paenibacillus oryzae. sp. nov., isolated from the rice root.</title>
        <authorList>
            <person name="Zhang J."/>
            <person name="Zhang X."/>
        </authorList>
    </citation>
    <scope>NUCLEOTIDE SEQUENCE [LARGE SCALE GENOMIC DNA]</scope>
    <source>
        <strain evidence="1 2">1DrF-4</strain>
    </source>
</reference>
<organism evidence="1 2">
    <name type="scientific">Paenibacillus oryzae</name>
    <dbReference type="NCBI Taxonomy" id="1844972"/>
    <lineage>
        <taxon>Bacteria</taxon>
        <taxon>Bacillati</taxon>
        <taxon>Bacillota</taxon>
        <taxon>Bacilli</taxon>
        <taxon>Bacillales</taxon>
        <taxon>Paenibacillaceae</taxon>
        <taxon>Paenibacillus</taxon>
    </lineage>
</organism>
<proteinExistence type="predicted"/>
<keyword evidence="2" id="KW-1185">Reference proteome</keyword>
<dbReference type="RefSeq" id="WP_068680289.1">
    <property type="nucleotide sequence ID" value="NZ_LYPA01000031.1"/>
</dbReference>
<sequence>MISIGKPEKEDMEVKRMLKNEIAETLRDWENANRFFDCALGKEQVDYAIHAIITIEKRYAMLLAKAKKLQGPWPV</sequence>
<evidence type="ECO:0008006" key="3">
    <source>
        <dbReference type="Google" id="ProtNLM"/>
    </source>
</evidence>
<evidence type="ECO:0000313" key="2">
    <source>
        <dbReference type="Proteomes" id="UP000092024"/>
    </source>
</evidence>
<dbReference type="Proteomes" id="UP000092024">
    <property type="component" value="Unassembled WGS sequence"/>
</dbReference>
<comment type="caution">
    <text evidence="1">The sequence shown here is derived from an EMBL/GenBank/DDBJ whole genome shotgun (WGS) entry which is preliminary data.</text>
</comment>
<gene>
    <name evidence="1" type="ORF">A7K91_09020</name>
</gene>